<sequence>MGKSKLAKTPLEAKGVAETPIIEKDPTAQALRQMELTLCNHTTQFEKENPRRRPLPRTKPSAEQVAEERTWLLRETTRFVADPLAEASDHGNSDRERDTHSDSVDSLLGPLLTLRSANDI</sequence>
<reference evidence="2" key="1">
    <citation type="journal article" date="2022" name="bioRxiv">
        <title>Sequencing and chromosome-scale assembly of the giantPleurodeles waltlgenome.</title>
        <authorList>
            <person name="Brown T."/>
            <person name="Elewa A."/>
            <person name="Iarovenko S."/>
            <person name="Subramanian E."/>
            <person name="Araus A.J."/>
            <person name="Petzold A."/>
            <person name="Susuki M."/>
            <person name="Suzuki K.-i.T."/>
            <person name="Hayashi T."/>
            <person name="Toyoda A."/>
            <person name="Oliveira C."/>
            <person name="Osipova E."/>
            <person name="Leigh N.D."/>
            <person name="Simon A."/>
            <person name="Yun M.H."/>
        </authorList>
    </citation>
    <scope>NUCLEOTIDE SEQUENCE</scope>
    <source>
        <strain evidence="2">20211129_DDA</strain>
        <tissue evidence="2">Liver</tissue>
    </source>
</reference>
<organism evidence="2 3">
    <name type="scientific">Pleurodeles waltl</name>
    <name type="common">Iberian ribbed newt</name>
    <dbReference type="NCBI Taxonomy" id="8319"/>
    <lineage>
        <taxon>Eukaryota</taxon>
        <taxon>Metazoa</taxon>
        <taxon>Chordata</taxon>
        <taxon>Craniata</taxon>
        <taxon>Vertebrata</taxon>
        <taxon>Euteleostomi</taxon>
        <taxon>Amphibia</taxon>
        <taxon>Batrachia</taxon>
        <taxon>Caudata</taxon>
        <taxon>Salamandroidea</taxon>
        <taxon>Salamandridae</taxon>
        <taxon>Pleurodelinae</taxon>
        <taxon>Pleurodeles</taxon>
    </lineage>
</organism>
<accession>A0AAV7MKD0</accession>
<dbReference type="EMBL" id="JANPWB010000013">
    <property type="protein sequence ID" value="KAJ1104241.1"/>
    <property type="molecule type" value="Genomic_DNA"/>
</dbReference>
<comment type="caution">
    <text evidence="2">The sequence shown here is derived from an EMBL/GenBank/DDBJ whole genome shotgun (WGS) entry which is preliminary data.</text>
</comment>
<proteinExistence type="predicted"/>
<evidence type="ECO:0000313" key="2">
    <source>
        <dbReference type="EMBL" id="KAJ1104241.1"/>
    </source>
</evidence>
<feature type="region of interest" description="Disordered" evidence="1">
    <location>
        <begin position="80"/>
        <end position="120"/>
    </location>
</feature>
<gene>
    <name evidence="2" type="ORF">NDU88_001653</name>
</gene>
<feature type="region of interest" description="Disordered" evidence="1">
    <location>
        <begin position="44"/>
        <end position="66"/>
    </location>
</feature>
<dbReference type="AlphaFoldDB" id="A0AAV7MKD0"/>
<keyword evidence="3" id="KW-1185">Reference proteome</keyword>
<dbReference type="Proteomes" id="UP001066276">
    <property type="component" value="Chromosome 9"/>
</dbReference>
<protein>
    <submittedName>
        <fullName evidence="2">Uncharacterized protein</fullName>
    </submittedName>
</protein>
<feature type="compositionally biased region" description="Basic and acidic residues" evidence="1">
    <location>
        <begin position="87"/>
        <end position="103"/>
    </location>
</feature>
<evidence type="ECO:0000313" key="3">
    <source>
        <dbReference type="Proteomes" id="UP001066276"/>
    </source>
</evidence>
<evidence type="ECO:0000256" key="1">
    <source>
        <dbReference type="SAM" id="MobiDB-lite"/>
    </source>
</evidence>
<name>A0AAV7MKD0_PLEWA</name>